<dbReference type="AlphaFoldDB" id="A0A6D2HQ50"/>
<dbReference type="SUPFAM" id="SSF57889">
    <property type="entry name" value="Cysteine-rich domain"/>
    <property type="match status" value="1"/>
</dbReference>
<dbReference type="InterPro" id="IPR046349">
    <property type="entry name" value="C1-like_sf"/>
</dbReference>
<dbReference type="PANTHER" id="PTHR32410">
    <property type="entry name" value="CYSTEINE/HISTIDINE-RICH C1 DOMAIN FAMILY PROTEIN"/>
    <property type="match status" value="1"/>
</dbReference>
<protein>
    <recommendedName>
        <fullName evidence="3">DC1 domain-containing protein</fullName>
    </recommendedName>
</protein>
<accession>A0A6D2HQ50</accession>
<evidence type="ECO:0000313" key="2">
    <source>
        <dbReference type="Proteomes" id="UP000467841"/>
    </source>
</evidence>
<keyword evidence="2" id="KW-1185">Reference proteome</keyword>
<reference evidence="1" key="1">
    <citation type="submission" date="2020-01" db="EMBL/GenBank/DDBJ databases">
        <authorList>
            <person name="Mishra B."/>
        </authorList>
    </citation>
    <scope>NUCLEOTIDE SEQUENCE [LARGE SCALE GENOMIC DNA]</scope>
</reference>
<dbReference type="InterPro" id="IPR053192">
    <property type="entry name" value="Vacuole_Formation_Reg"/>
</dbReference>
<name>A0A6D2HQ50_9BRAS</name>
<proteinExistence type="predicted"/>
<gene>
    <name evidence="1" type="ORF">MERR_LOCUS3949</name>
</gene>
<dbReference type="EMBL" id="CACVBM020000244">
    <property type="protein sequence ID" value="CAA7016714.1"/>
    <property type="molecule type" value="Genomic_DNA"/>
</dbReference>
<dbReference type="PANTHER" id="PTHR32410:SF168">
    <property type="entry name" value="CYSTEINE_HISTIDINE-RICH C1 DOMAIN FAMILY PROTEIN"/>
    <property type="match status" value="1"/>
</dbReference>
<evidence type="ECO:0000313" key="1">
    <source>
        <dbReference type="EMBL" id="CAA7016714.1"/>
    </source>
</evidence>
<evidence type="ECO:0008006" key="3">
    <source>
        <dbReference type="Google" id="ProtNLM"/>
    </source>
</evidence>
<dbReference type="OrthoDB" id="1884766at2759"/>
<organism evidence="1 2">
    <name type="scientific">Microthlaspi erraticum</name>
    <dbReference type="NCBI Taxonomy" id="1685480"/>
    <lineage>
        <taxon>Eukaryota</taxon>
        <taxon>Viridiplantae</taxon>
        <taxon>Streptophyta</taxon>
        <taxon>Embryophyta</taxon>
        <taxon>Tracheophyta</taxon>
        <taxon>Spermatophyta</taxon>
        <taxon>Magnoliopsida</taxon>
        <taxon>eudicotyledons</taxon>
        <taxon>Gunneridae</taxon>
        <taxon>Pentapetalae</taxon>
        <taxon>rosids</taxon>
        <taxon>malvids</taxon>
        <taxon>Brassicales</taxon>
        <taxon>Brassicaceae</taxon>
        <taxon>Coluteocarpeae</taxon>
        <taxon>Microthlaspi</taxon>
    </lineage>
</organism>
<sequence>MHVSDPGQPHNLSVEPVIRLSMTAFRAGKTVLSTKTALSDRKQWEMRNWWYDSYVEQMEAIDSITTAPNAISSSTVNVTVSKLQKSLETQKSNAMRVSVLSVLMIISTAVSNVSSYSTRSCANLPRKLDHALHKHPLFLDPGLRELDINCILVPEWFTHKSHQQHLLFISTSYNAADEILCQGCKGSIRGDHLHCTLCEFAICYKCATIPDEIYYKYDEHPLSLCYGKVVWMRMRCGGAKFVRKD</sequence>
<dbReference type="Proteomes" id="UP000467841">
    <property type="component" value="Unassembled WGS sequence"/>
</dbReference>
<comment type="caution">
    <text evidence="1">The sequence shown here is derived from an EMBL/GenBank/DDBJ whole genome shotgun (WGS) entry which is preliminary data.</text>
</comment>